<dbReference type="GO" id="GO:0005634">
    <property type="term" value="C:nucleus"/>
    <property type="evidence" value="ECO:0007669"/>
    <property type="project" value="UniProtKB-SubCell"/>
</dbReference>
<dbReference type="GO" id="GO:0000122">
    <property type="term" value="P:negative regulation of transcription by RNA polymerase II"/>
    <property type="evidence" value="ECO:0007669"/>
    <property type="project" value="TreeGrafter"/>
</dbReference>
<dbReference type="Pfam" id="PF00320">
    <property type="entry name" value="GATA"/>
    <property type="match status" value="1"/>
</dbReference>
<reference evidence="11" key="1">
    <citation type="submission" date="2023-10" db="EMBL/GenBank/DDBJ databases">
        <title>Genome assembly of Pristionchus species.</title>
        <authorList>
            <person name="Yoshida K."/>
            <person name="Sommer R.J."/>
        </authorList>
    </citation>
    <scope>NUCLEOTIDE SEQUENCE</scope>
    <source>
        <strain evidence="11">RS0144</strain>
    </source>
</reference>
<feature type="compositionally biased region" description="Pro residues" evidence="9">
    <location>
        <begin position="263"/>
        <end position="272"/>
    </location>
</feature>
<evidence type="ECO:0000256" key="6">
    <source>
        <dbReference type="ARBA" id="ARBA00023163"/>
    </source>
</evidence>
<keyword evidence="5" id="KW-0805">Transcription regulation</keyword>
<feature type="region of interest" description="Disordered" evidence="9">
    <location>
        <begin position="1"/>
        <end position="106"/>
    </location>
</feature>
<accession>A0AAV5TR75</accession>
<feature type="domain" description="GATA-type" evidence="10">
    <location>
        <begin position="374"/>
        <end position="427"/>
    </location>
</feature>
<dbReference type="Proteomes" id="UP001432027">
    <property type="component" value="Unassembled WGS sequence"/>
</dbReference>
<dbReference type="GO" id="GO:0000978">
    <property type="term" value="F:RNA polymerase II cis-regulatory region sequence-specific DNA binding"/>
    <property type="evidence" value="ECO:0007669"/>
    <property type="project" value="TreeGrafter"/>
</dbReference>
<feature type="compositionally biased region" description="Low complexity" evidence="9">
    <location>
        <begin position="37"/>
        <end position="47"/>
    </location>
</feature>
<dbReference type="SUPFAM" id="SSF57716">
    <property type="entry name" value="Glucocorticoid receptor-like (DNA-binding domain)"/>
    <property type="match status" value="1"/>
</dbReference>
<organism evidence="11 12">
    <name type="scientific">Pristionchus entomophagus</name>
    <dbReference type="NCBI Taxonomy" id="358040"/>
    <lineage>
        <taxon>Eukaryota</taxon>
        <taxon>Metazoa</taxon>
        <taxon>Ecdysozoa</taxon>
        <taxon>Nematoda</taxon>
        <taxon>Chromadorea</taxon>
        <taxon>Rhabditida</taxon>
        <taxon>Rhabditina</taxon>
        <taxon>Diplogasteromorpha</taxon>
        <taxon>Diplogasteroidea</taxon>
        <taxon>Neodiplogasteridae</taxon>
        <taxon>Pristionchus</taxon>
    </lineage>
</organism>
<dbReference type="PROSITE" id="PS50114">
    <property type="entry name" value="GATA_ZN_FINGER_2"/>
    <property type="match status" value="1"/>
</dbReference>
<feature type="compositionally biased region" description="Low complexity" evidence="9">
    <location>
        <begin position="182"/>
        <end position="200"/>
    </location>
</feature>
<feature type="region of interest" description="Disordered" evidence="9">
    <location>
        <begin position="331"/>
        <end position="383"/>
    </location>
</feature>
<keyword evidence="12" id="KW-1185">Reference proteome</keyword>
<name>A0AAV5TR75_9BILA</name>
<dbReference type="PANTHER" id="PTHR10071">
    <property type="entry name" value="TRANSCRIPTION FACTOR GATA FAMILY MEMBER"/>
    <property type="match status" value="1"/>
</dbReference>
<dbReference type="InterPro" id="IPR000679">
    <property type="entry name" value="Znf_GATA"/>
</dbReference>
<keyword evidence="4" id="KW-0862">Zinc</keyword>
<evidence type="ECO:0000256" key="1">
    <source>
        <dbReference type="ARBA" id="ARBA00004123"/>
    </source>
</evidence>
<feature type="non-terminal residue" evidence="11">
    <location>
        <position position="1"/>
    </location>
</feature>
<gene>
    <name evidence="11" type="ORF">PENTCL1PPCAC_18933</name>
</gene>
<dbReference type="PRINTS" id="PR00619">
    <property type="entry name" value="GATAZNFINGER"/>
</dbReference>
<evidence type="ECO:0000256" key="3">
    <source>
        <dbReference type="ARBA" id="ARBA00022771"/>
    </source>
</evidence>
<dbReference type="SMART" id="SM00401">
    <property type="entry name" value="ZnF_GATA"/>
    <property type="match status" value="1"/>
</dbReference>
<dbReference type="Gene3D" id="3.30.50.10">
    <property type="entry name" value="Erythroid Transcription Factor GATA-1, subunit A"/>
    <property type="match status" value="1"/>
</dbReference>
<keyword evidence="3 8" id="KW-0863">Zinc-finger</keyword>
<dbReference type="CDD" id="cd00202">
    <property type="entry name" value="ZnF_GATA"/>
    <property type="match status" value="1"/>
</dbReference>
<dbReference type="PROSITE" id="PS00344">
    <property type="entry name" value="GATA_ZN_FINGER_1"/>
    <property type="match status" value="1"/>
</dbReference>
<dbReference type="GO" id="GO:0045944">
    <property type="term" value="P:positive regulation of transcription by RNA polymerase II"/>
    <property type="evidence" value="ECO:0007669"/>
    <property type="project" value="TreeGrafter"/>
</dbReference>
<dbReference type="InterPro" id="IPR039355">
    <property type="entry name" value="Transcription_factor_GATA"/>
</dbReference>
<dbReference type="GO" id="GO:0008270">
    <property type="term" value="F:zinc ion binding"/>
    <property type="evidence" value="ECO:0007669"/>
    <property type="project" value="UniProtKB-KW"/>
</dbReference>
<evidence type="ECO:0000256" key="2">
    <source>
        <dbReference type="ARBA" id="ARBA00022723"/>
    </source>
</evidence>
<evidence type="ECO:0000256" key="5">
    <source>
        <dbReference type="ARBA" id="ARBA00023015"/>
    </source>
</evidence>
<dbReference type="GO" id="GO:0000981">
    <property type="term" value="F:DNA-binding transcription factor activity, RNA polymerase II-specific"/>
    <property type="evidence" value="ECO:0007669"/>
    <property type="project" value="TreeGrafter"/>
</dbReference>
<feature type="compositionally biased region" description="Low complexity" evidence="9">
    <location>
        <begin position="78"/>
        <end position="96"/>
    </location>
</feature>
<keyword evidence="2" id="KW-0479">Metal-binding</keyword>
<feature type="compositionally biased region" description="Polar residues" evidence="9">
    <location>
        <begin position="64"/>
        <end position="74"/>
    </location>
</feature>
<dbReference type="InterPro" id="IPR013088">
    <property type="entry name" value="Znf_NHR/GATA"/>
</dbReference>
<evidence type="ECO:0000256" key="7">
    <source>
        <dbReference type="ARBA" id="ARBA00023242"/>
    </source>
</evidence>
<keyword evidence="6" id="KW-0804">Transcription</keyword>
<proteinExistence type="predicted"/>
<comment type="caution">
    <text evidence="11">The sequence shown here is derived from an EMBL/GenBank/DDBJ whole genome shotgun (WGS) entry which is preliminary data.</text>
</comment>
<evidence type="ECO:0000259" key="10">
    <source>
        <dbReference type="PROSITE" id="PS50114"/>
    </source>
</evidence>
<dbReference type="EMBL" id="BTSX01000004">
    <property type="protein sequence ID" value="GMS96758.1"/>
    <property type="molecule type" value="Genomic_DNA"/>
</dbReference>
<evidence type="ECO:0000313" key="11">
    <source>
        <dbReference type="EMBL" id="GMS96758.1"/>
    </source>
</evidence>
<dbReference type="PANTHER" id="PTHR10071:SF281">
    <property type="entry name" value="BOX A-BINDING FACTOR-RELATED"/>
    <property type="match status" value="1"/>
</dbReference>
<feature type="region of interest" description="Disordered" evidence="9">
    <location>
        <begin position="260"/>
        <end position="285"/>
    </location>
</feature>
<dbReference type="GO" id="GO:0045165">
    <property type="term" value="P:cell fate commitment"/>
    <property type="evidence" value="ECO:0007669"/>
    <property type="project" value="TreeGrafter"/>
</dbReference>
<sequence length="476" mass="50350">AVAILDSSEAATEYGSPDNQENRRHPMTMVASPLKPTDTTTSTTNTSIVKQEPPASPTSAAGAEQQSQQLQRPCSNGLPAAAEAAAAASSTATLTPTPEPQTASCTGCSELRVEMHREMSEMRGKIDRLYEAVHKLMGASALGEPAAKRAAPARQHMPNLAAVLAVKPEQMENGDVKPFPPSTYHSTPPTQQQQSPPQLQGSKKRKPTKELIHRMAEGSFNTASLFGSSGSPMGLAAALAAANGVAAANGMPQLTAAAVTASPSPPAVPTTPPNNNHHQHREGTPTGATATVTIAEGAPSLQLENLMNGMSGGMSMEQISQQSLFNMLSGLGMQSQLGGGSPAHNSAASTPRPDNGNGSDESLMETSIREDNEDSSVSRCSNCQTTKTTAWRRDLNGRLVCNACGLYYRLHRTNRPVHMRKDHIQQRFRRRVKDDESPANSAAMLNQLMAAAASSPFPFLEQMQQQLQATAAANML</sequence>
<evidence type="ECO:0000256" key="8">
    <source>
        <dbReference type="PROSITE-ProRule" id="PRU00094"/>
    </source>
</evidence>
<dbReference type="AlphaFoldDB" id="A0AAV5TR75"/>
<keyword evidence="7" id="KW-0539">Nucleus</keyword>
<evidence type="ECO:0000256" key="4">
    <source>
        <dbReference type="ARBA" id="ARBA00022833"/>
    </source>
</evidence>
<evidence type="ECO:0000313" key="12">
    <source>
        <dbReference type="Proteomes" id="UP001432027"/>
    </source>
</evidence>
<evidence type="ECO:0000256" key="9">
    <source>
        <dbReference type="SAM" id="MobiDB-lite"/>
    </source>
</evidence>
<feature type="region of interest" description="Disordered" evidence="9">
    <location>
        <begin position="171"/>
        <end position="208"/>
    </location>
</feature>
<comment type="subcellular location">
    <subcellularLocation>
        <location evidence="1">Nucleus</location>
    </subcellularLocation>
</comment>
<protein>
    <recommendedName>
        <fullName evidence="10">GATA-type domain-containing protein</fullName>
    </recommendedName>
</protein>